<dbReference type="CDD" id="cd06533">
    <property type="entry name" value="Glyco_transf_WecG_TagA"/>
    <property type="match status" value="1"/>
</dbReference>
<proteinExistence type="predicted"/>
<dbReference type="GO" id="GO:0016758">
    <property type="term" value="F:hexosyltransferase activity"/>
    <property type="evidence" value="ECO:0007669"/>
    <property type="project" value="TreeGrafter"/>
</dbReference>
<evidence type="ECO:0000256" key="2">
    <source>
        <dbReference type="ARBA" id="ARBA00022679"/>
    </source>
</evidence>
<dbReference type="NCBIfam" id="TIGR00696">
    <property type="entry name" value="wecG_tagA_cpsF"/>
    <property type="match status" value="1"/>
</dbReference>
<evidence type="ECO:0000313" key="4">
    <source>
        <dbReference type="Proteomes" id="UP000230707"/>
    </source>
</evidence>
<evidence type="ECO:0000313" key="3">
    <source>
        <dbReference type="EMBL" id="PIR08478.1"/>
    </source>
</evidence>
<keyword evidence="1" id="KW-0328">Glycosyltransferase</keyword>
<dbReference type="Proteomes" id="UP000230707">
    <property type="component" value="Unassembled WGS sequence"/>
</dbReference>
<evidence type="ECO:0008006" key="5">
    <source>
        <dbReference type="Google" id="ProtNLM"/>
    </source>
</evidence>
<protein>
    <recommendedName>
        <fullName evidence="5">Glycosyltransferase</fullName>
    </recommendedName>
</protein>
<evidence type="ECO:0000256" key="1">
    <source>
        <dbReference type="ARBA" id="ARBA00022676"/>
    </source>
</evidence>
<sequence length="297" mass="33855">MGLLHKTLLGIKITISSESIILEEIKKYLTKGKSKKAKVKNTVINPLIIYTPNPEIISFAQKNDLYRKIVNASQIAIPDGFGVCWAMQKIQKIRLTRICGVDLMISLCAMASKSTFTIGLIGGRQSVALKALECLQEKTPALKGWAIDGPEIKIKELRIKNNESETKNNLLKQPFRDSCIIIHDFSGKTIDTGKYFSDLVREIIKQKIDILCVALGHPKQEYFIDKIKSQKSEVKSDRPLVIMAVGGSFDYISGRVPRAPVWMQNAGMEWLYRLIREPWRWKRQLCGLEFYWKILLQ</sequence>
<dbReference type="InterPro" id="IPR004629">
    <property type="entry name" value="WecG_TagA_CpsF"/>
</dbReference>
<keyword evidence="2" id="KW-0808">Transferase</keyword>
<dbReference type="PANTHER" id="PTHR34136">
    <property type="match status" value="1"/>
</dbReference>
<organism evidence="3 4">
    <name type="scientific">Candidatus Gottesmanbacteria bacterium CG11_big_fil_rev_8_21_14_0_20_37_11</name>
    <dbReference type="NCBI Taxonomy" id="1974575"/>
    <lineage>
        <taxon>Bacteria</taxon>
        <taxon>Candidatus Gottesmaniibacteriota</taxon>
    </lineage>
</organism>
<dbReference type="Pfam" id="PF03808">
    <property type="entry name" value="Glyco_tran_WecG"/>
    <property type="match status" value="1"/>
</dbReference>
<dbReference type="PANTHER" id="PTHR34136:SF1">
    <property type="entry name" value="UDP-N-ACETYL-D-MANNOSAMINURONIC ACID TRANSFERASE"/>
    <property type="match status" value="1"/>
</dbReference>
<gene>
    <name evidence="3" type="ORF">COV53_02785</name>
</gene>
<comment type="caution">
    <text evidence="3">The sequence shown here is derived from an EMBL/GenBank/DDBJ whole genome shotgun (WGS) entry which is preliminary data.</text>
</comment>
<dbReference type="AlphaFoldDB" id="A0A2H0NHY4"/>
<dbReference type="EMBL" id="PCWS01000063">
    <property type="protein sequence ID" value="PIR08478.1"/>
    <property type="molecule type" value="Genomic_DNA"/>
</dbReference>
<name>A0A2H0NHY4_9BACT</name>
<reference evidence="3 4" key="1">
    <citation type="submission" date="2017-09" db="EMBL/GenBank/DDBJ databases">
        <title>Depth-based differentiation of microbial function through sediment-hosted aquifers and enrichment of novel symbionts in the deep terrestrial subsurface.</title>
        <authorList>
            <person name="Probst A.J."/>
            <person name="Ladd B."/>
            <person name="Jarett J.K."/>
            <person name="Geller-Mcgrath D.E."/>
            <person name="Sieber C.M."/>
            <person name="Emerson J.B."/>
            <person name="Anantharaman K."/>
            <person name="Thomas B.C."/>
            <person name="Malmstrom R."/>
            <person name="Stieglmeier M."/>
            <person name="Klingl A."/>
            <person name="Woyke T."/>
            <person name="Ryan C.M."/>
            <person name="Banfield J.F."/>
        </authorList>
    </citation>
    <scope>NUCLEOTIDE SEQUENCE [LARGE SCALE GENOMIC DNA]</scope>
    <source>
        <strain evidence="3">CG11_big_fil_rev_8_21_14_0_20_37_11</strain>
    </source>
</reference>
<accession>A0A2H0NHY4</accession>